<dbReference type="EMBL" id="JARJCW010000130">
    <property type="protein sequence ID" value="KAJ7191644.1"/>
    <property type="molecule type" value="Genomic_DNA"/>
</dbReference>
<name>A0AAD6UNZ0_9AGAR</name>
<dbReference type="Proteomes" id="UP001219525">
    <property type="component" value="Unassembled WGS sequence"/>
</dbReference>
<keyword evidence="2" id="KW-1185">Reference proteome</keyword>
<protein>
    <submittedName>
        <fullName evidence="1">Uncharacterized protein</fullName>
    </submittedName>
</protein>
<proteinExistence type="predicted"/>
<sequence length="340" mass="37802">MAVTEASWDFTANDFVGAIACLDDITTIHTDNNLAHIRAKLMTSRSDDEVWVLEVHGIAQRVVKRFRSGTPHHSHATEAASDAAMLCAADLTSRWTVRGEDEDEDEDSYWLDWVPVRDRASADTHTCLCPVTVYLQMILCHTPMEDWAAALTDPDPDASPLGFAWALACRSPCIGARTAGVAVLVTMGRHVHRLMVYAPVRAEEKRLAAENQFQQDLYNEGHPCCAALAIGVRACFMRAAKWLRHPPSKIENYRRMLEAEHARKLLAEIQNAAEMLGKEGQRYAQLLAEKDRDGARDRELEDVVVSIRTWAGFILGKADPPVPQTVLPTLDGLATLTTNY</sequence>
<dbReference type="AlphaFoldDB" id="A0AAD6UNZ0"/>
<organism evidence="1 2">
    <name type="scientific">Mycena pura</name>
    <dbReference type="NCBI Taxonomy" id="153505"/>
    <lineage>
        <taxon>Eukaryota</taxon>
        <taxon>Fungi</taxon>
        <taxon>Dikarya</taxon>
        <taxon>Basidiomycota</taxon>
        <taxon>Agaricomycotina</taxon>
        <taxon>Agaricomycetes</taxon>
        <taxon>Agaricomycetidae</taxon>
        <taxon>Agaricales</taxon>
        <taxon>Marasmiineae</taxon>
        <taxon>Mycenaceae</taxon>
        <taxon>Mycena</taxon>
    </lineage>
</organism>
<reference evidence="1" key="1">
    <citation type="submission" date="2023-03" db="EMBL/GenBank/DDBJ databases">
        <title>Massive genome expansion in bonnet fungi (Mycena s.s.) driven by repeated elements and novel gene families across ecological guilds.</title>
        <authorList>
            <consortium name="Lawrence Berkeley National Laboratory"/>
            <person name="Harder C.B."/>
            <person name="Miyauchi S."/>
            <person name="Viragh M."/>
            <person name="Kuo A."/>
            <person name="Thoen E."/>
            <person name="Andreopoulos B."/>
            <person name="Lu D."/>
            <person name="Skrede I."/>
            <person name="Drula E."/>
            <person name="Henrissat B."/>
            <person name="Morin E."/>
            <person name="Kohler A."/>
            <person name="Barry K."/>
            <person name="LaButti K."/>
            <person name="Morin E."/>
            <person name="Salamov A."/>
            <person name="Lipzen A."/>
            <person name="Mereny Z."/>
            <person name="Hegedus B."/>
            <person name="Baldrian P."/>
            <person name="Stursova M."/>
            <person name="Weitz H."/>
            <person name="Taylor A."/>
            <person name="Grigoriev I.V."/>
            <person name="Nagy L.G."/>
            <person name="Martin F."/>
            <person name="Kauserud H."/>
        </authorList>
    </citation>
    <scope>NUCLEOTIDE SEQUENCE</scope>
    <source>
        <strain evidence="1">9144</strain>
    </source>
</reference>
<comment type="caution">
    <text evidence="1">The sequence shown here is derived from an EMBL/GenBank/DDBJ whole genome shotgun (WGS) entry which is preliminary data.</text>
</comment>
<evidence type="ECO:0000313" key="1">
    <source>
        <dbReference type="EMBL" id="KAJ7191644.1"/>
    </source>
</evidence>
<accession>A0AAD6UNZ0</accession>
<evidence type="ECO:0000313" key="2">
    <source>
        <dbReference type="Proteomes" id="UP001219525"/>
    </source>
</evidence>
<gene>
    <name evidence="1" type="ORF">GGX14DRAFT_600114</name>
</gene>